<evidence type="ECO:0000313" key="2">
    <source>
        <dbReference type="EMBL" id="QRC98603.1"/>
    </source>
</evidence>
<dbReference type="EMBL" id="CP069030">
    <property type="protein sequence ID" value="QRC98603.1"/>
    <property type="molecule type" value="Genomic_DNA"/>
</dbReference>
<organism evidence="2 3">
    <name type="scientific">Phaeosphaeria nodorum (strain SN15 / ATCC MYA-4574 / FGSC 10173)</name>
    <name type="common">Glume blotch fungus</name>
    <name type="synonym">Parastagonospora nodorum</name>
    <dbReference type="NCBI Taxonomy" id="321614"/>
    <lineage>
        <taxon>Eukaryota</taxon>
        <taxon>Fungi</taxon>
        <taxon>Dikarya</taxon>
        <taxon>Ascomycota</taxon>
        <taxon>Pezizomycotina</taxon>
        <taxon>Dothideomycetes</taxon>
        <taxon>Pleosporomycetidae</taxon>
        <taxon>Pleosporales</taxon>
        <taxon>Pleosporineae</taxon>
        <taxon>Phaeosphaeriaceae</taxon>
        <taxon>Parastagonospora</taxon>
    </lineage>
</organism>
<gene>
    <name evidence="2" type="ORF">JI435_435880</name>
</gene>
<feature type="transmembrane region" description="Helical" evidence="1">
    <location>
        <begin position="104"/>
        <end position="126"/>
    </location>
</feature>
<proteinExistence type="predicted"/>
<name>A0A7U2F4J8_PHANO</name>
<evidence type="ECO:0000256" key="1">
    <source>
        <dbReference type="SAM" id="Phobius"/>
    </source>
</evidence>
<dbReference type="VEuPathDB" id="FungiDB:JI435_435880"/>
<keyword evidence="3" id="KW-1185">Reference proteome</keyword>
<dbReference type="InterPro" id="IPR038883">
    <property type="entry name" value="AN11006-like"/>
</dbReference>
<dbReference type="Proteomes" id="UP000663193">
    <property type="component" value="Chromosome 8"/>
</dbReference>
<sequence length="162" mass="18534">MSSMCAEEPGPLRYLDNGLLDVTPTEEYVAITEINSQVSPLLQLPAELRDQIWHCVLKDHTIRPLPNRLQNLLHNYELAMKEKFKGFKRPSEHRFSLLLVSRQVYAEIGILPYTLSTFVLLGAAWVSDWTATMSLRASKLLELIRFVRVTHVRLGGPLMSIF</sequence>
<accession>A0A7U2F4J8</accession>
<evidence type="ECO:0000313" key="3">
    <source>
        <dbReference type="Proteomes" id="UP000663193"/>
    </source>
</evidence>
<keyword evidence="1" id="KW-0472">Membrane</keyword>
<dbReference type="PANTHER" id="PTHR42085:SF1">
    <property type="entry name" value="F-BOX DOMAIN-CONTAINING PROTEIN"/>
    <property type="match status" value="1"/>
</dbReference>
<dbReference type="OrthoDB" id="5413827at2759"/>
<keyword evidence="1" id="KW-1133">Transmembrane helix</keyword>
<keyword evidence="1" id="KW-0812">Transmembrane</keyword>
<protein>
    <submittedName>
        <fullName evidence="2">Uncharacterized protein</fullName>
    </submittedName>
</protein>
<reference evidence="3" key="1">
    <citation type="journal article" date="2021" name="BMC Genomics">
        <title>Chromosome-level genome assembly and manually-curated proteome of model necrotroph Parastagonospora nodorum Sn15 reveals a genome-wide trove of candidate effector homologs, and redundancy of virulence-related functions within an accessory chromosome.</title>
        <authorList>
            <person name="Bertazzoni S."/>
            <person name="Jones D.A.B."/>
            <person name="Phan H.T."/>
            <person name="Tan K.-C."/>
            <person name="Hane J.K."/>
        </authorList>
    </citation>
    <scope>NUCLEOTIDE SEQUENCE [LARGE SCALE GENOMIC DNA]</scope>
    <source>
        <strain evidence="3">SN15 / ATCC MYA-4574 / FGSC 10173)</strain>
    </source>
</reference>
<dbReference type="AlphaFoldDB" id="A0A7U2F4J8"/>
<dbReference type="PANTHER" id="PTHR42085">
    <property type="entry name" value="F-BOX DOMAIN-CONTAINING PROTEIN"/>
    <property type="match status" value="1"/>
</dbReference>